<dbReference type="Proteomes" id="UP000317369">
    <property type="component" value="Chromosome"/>
</dbReference>
<dbReference type="InterPro" id="IPR014998">
    <property type="entry name" value="DUF1848"/>
</dbReference>
<sequence>MIVSASVRTDVPAFYGEWFVNRLRAGFCGVLNPYSGKPYRVSLEREDVDGIVFWTKDVGPFMKRLHEVKGMGYPFVVSHTITGNPRVLERSVVDAEKAVANLRRIADEFGERVCVWRYDPIVFSTVSRYEDHVRRFEILSEALIGAVDEVVVSVMHPYAKVRRSMDEVAKLVEDGEGKNGGSHGGYGLKWWDPSDDVKMRLISELDGIAKGRGMQLKVCTGEAYRPAEVVAAKCIDVGRMSDVAGHEIKGKERGTREGCLCDESRDIGMYDTCPHGCVYCYATNDMALVTKRFKGHDPEGRFLYRLDRCVVDEVEKESKTVQLGLFGEL</sequence>
<organism evidence="1 2">
    <name type="scientific">Poriferisphaera corsica</name>
    <dbReference type="NCBI Taxonomy" id="2528020"/>
    <lineage>
        <taxon>Bacteria</taxon>
        <taxon>Pseudomonadati</taxon>
        <taxon>Planctomycetota</taxon>
        <taxon>Phycisphaerae</taxon>
        <taxon>Phycisphaerales</taxon>
        <taxon>Phycisphaeraceae</taxon>
        <taxon>Poriferisphaera</taxon>
    </lineage>
</organism>
<protein>
    <recommendedName>
        <fullName evidence="3">DUF1848 domain-containing protein</fullName>
    </recommendedName>
</protein>
<evidence type="ECO:0000313" key="1">
    <source>
        <dbReference type="EMBL" id="QDU32678.1"/>
    </source>
</evidence>
<dbReference type="KEGG" id="pcor:KS4_07120"/>
<name>A0A517YR26_9BACT</name>
<gene>
    <name evidence="1" type="ORF">KS4_07120</name>
</gene>
<dbReference type="RefSeq" id="WP_145074629.1">
    <property type="nucleotide sequence ID" value="NZ_CP036425.1"/>
</dbReference>
<dbReference type="EMBL" id="CP036425">
    <property type="protein sequence ID" value="QDU32678.1"/>
    <property type="molecule type" value="Genomic_DNA"/>
</dbReference>
<evidence type="ECO:0000313" key="2">
    <source>
        <dbReference type="Proteomes" id="UP000317369"/>
    </source>
</evidence>
<dbReference type="AlphaFoldDB" id="A0A517YR26"/>
<dbReference type="Pfam" id="PF08902">
    <property type="entry name" value="DUF1848"/>
    <property type="match status" value="1"/>
</dbReference>
<accession>A0A517YR26</accession>
<reference evidence="1 2" key="1">
    <citation type="submission" date="2019-02" db="EMBL/GenBank/DDBJ databases">
        <title>Deep-cultivation of Planctomycetes and their phenomic and genomic characterization uncovers novel biology.</title>
        <authorList>
            <person name="Wiegand S."/>
            <person name="Jogler M."/>
            <person name="Boedeker C."/>
            <person name="Pinto D."/>
            <person name="Vollmers J."/>
            <person name="Rivas-Marin E."/>
            <person name="Kohn T."/>
            <person name="Peeters S.H."/>
            <person name="Heuer A."/>
            <person name="Rast P."/>
            <person name="Oberbeckmann S."/>
            <person name="Bunk B."/>
            <person name="Jeske O."/>
            <person name="Meyerdierks A."/>
            <person name="Storesund J.E."/>
            <person name="Kallscheuer N."/>
            <person name="Luecker S."/>
            <person name="Lage O.M."/>
            <person name="Pohl T."/>
            <person name="Merkel B.J."/>
            <person name="Hornburger P."/>
            <person name="Mueller R.-W."/>
            <person name="Bruemmer F."/>
            <person name="Labrenz M."/>
            <person name="Spormann A.M."/>
            <person name="Op den Camp H."/>
            <person name="Overmann J."/>
            <person name="Amann R."/>
            <person name="Jetten M.S.M."/>
            <person name="Mascher T."/>
            <person name="Medema M.H."/>
            <person name="Devos D.P."/>
            <person name="Kaster A.-K."/>
            <person name="Ovreas L."/>
            <person name="Rohde M."/>
            <person name="Galperin M.Y."/>
            <person name="Jogler C."/>
        </authorList>
    </citation>
    <scope>NUCLEOTIDE SEQUENCE [LARGE SCALE GENOMIC DNA]</scope>
    <source>
        <strain evidence="1 2">KS4</strain>
    </source>
</reference>
<dbReference type="OrthoDB" id="9771212at2"/>
<keyword evidence="2" id="KW-1185">Reference proteome</keyword>
<proteinExistence type="predicted"/>
<evidence type="ECO:0008006" key="3">
    <source>
        <dbReference type="Google" id="ProtNLM"/>
    </source>
</evidence>